<evidence type="ECO:0000313" key="3">
    <source>
        <dbReference type="Proteomes" id="UP000294547"/>
    </source>
</evidence>
<keyword evidence="1" id="KW-0732">Signal</keyword>
<accession>A0A4V3CVQ1</accession>
<evidence type="ECO:0000256" key="1">
    <source>
        <dbReference type="SAM" id="SignalP"/>
    </source>
</evidence>
<keyword evidence="3" id="KW-1185">Reference proteome</keyword>
<dbReference type="EMBL" id="SNXY01000009">
    <property type="protein sequence ID" value="TDP83348.1"/>
    <property type="molecule type" value="Genomic_DNA"/>
</dbReference>
<dbReference type="RefSeq" id="WP_126538223.1">
    <property type="nucleotide sequence ID" value="NZ_BSPM01000009.1"/>
</dbReference>
<dbReference type="Proteomes" id="UP000294547">
    <property type="component" value="Unassembled WGS sequence"/>
</dbReference>
<evidence type="ECO:0000313" key="2">
    <source>
        <dbReference type="EMBL" id="TDP83348.1"/>
    </source>
</evidence>
<proteinExistence type="predicted"/>
<name>A0A4V3CVQ1_9HYPH</name>
<gene>
    <name evidence="2" type="ORF">EDD54_3310</name>
</gene>
<sequence>MTPKLLVLAAALSAAVLGSGPARADGEPAGTVVATEAAIVRIDARGKIRISGELVFNDAIPDGAVVGVAAYLSWYDDTYSNTSSSSVQVSVVGRKARYVVVVPYRWSVADRTGKMSVSISPSYYRFDGGRQYGAYGSIQRSIALPKNDTTVKLTMSGAL</sequence>
<protein>
    <submittedName>
        <fullName evidence="2">Uncharacterized protein</fullName>
    </submittedName>
</protein>
<dbReference type="AlphaFoldDB" id="A0A4V3CVQ1"/>
<feature type="chain" id="PRO_5020222986" evidence="1">
    <location>
        <begin position="25"/>
        <end position="159"/>
    </location>
</feature>
<organism evidence="2 3">
    <name type="scientific">Oharaeibacter diazotrophicus</name>
    <dbReference type="NCBI Taxonomy" id="1920512"/>
    <lineage>
        <taxon>Bacteria</taxon>
        <taxon>Pseudomonadati</taxon>
        <taxon>Pseudomonadota</taxon>
        <taxon>Alphaproteobacteria</taxon>
        <taxon>Hyphomicrobiales</taxon>
        <taxon>Pleomorphomonadaceae</taxon>
        <taxon>Oharaeibacter</taxon>
    </lineage>
</organism>
<comment type="caution">
    <text evidence="2">The sequence shown here is derived from an EMBL/GenBank/DDBJ whole genome shotgun (WGS) entry which is preliminary data.</text>
</comment>
<reference evidence="2 3" key="1">
    <citation type="submission" date="2019-03" db="EMBL/GenBank/DDBJ databases">
        <title>Genomic Encyclopedia of Type Strains, Phase IV (KMG-IV): sequencing the most valuable type-strain genomes for metagenomic binning, comparative biology and taxonomic classification.</title>
        <authorList>
            <person name="Goeker M."/>
        </authorList>
    </citation>
    <scope>NUCLEOTIDE SEQUENCE [LARGE SCALE GENOMIC DNA]</scope>
    <source>
        <strain evidence="2 3">DSM 102969</strain>
    </source>
</reference>
<feature type="signal peptide" evidence="1">
    <location>
        <begin position="1"/>
        <end position="24"/>
    </location>
</feature>